<sequence>MTASQSPTRFPRDAPRRLAPALLAGLALALAGCSASDSLSGLEPVRTTTSTKVIGTARFGDAKPMDFGANHPGRYPVHGIDVSKYQGEIDWEKVRANGIAFAFMKATEGGDRSDARFGQYWRQAGQAGIVHAPYHFYYFCTPAAQQAAWYIANVPRASVKMPPVIDMEWNPQSPSCKLRPDPETVRSEMQIWLNAVERHYGKKPIIYTTVDFHRENLNGHFRGYQFWLRSVAAHPEKIYPNHHWTFWQYTGTGVVPGIEGDADINVFGGSQKAWRDWLKKHAG</sequence>
<dbReference type="AlphaFoldDB" id="A0A317PKX9"/>
<keyword evidence="2" id="KW-0378">Hydrolase</keyword>
<proteinExistence type="inferred from homology"/>
<keyword evidence="3" id="KW-0326">Glycosidase</keyword>
<dbReference type="EMBL" id="QGTR01000004">
    <property type="protein sequence ID" value="PWV99269.1"/>
    <property type="molecule type" value="Genomic_DNA"/>
</dbReference>
<feature type="signal peptide" evidence="4">
    <location>
        <begin position="1"/>
        <end position="35"/>
    </location>
</feature>
<accession>A0A317PKX9</accession>
<keyword evidence="4" id="KW-0732">Signal</keyword>
<reference evidence="5 6" key="1">
    <citation type="submission" date="2018-05" db="EMBL/GenBank/DDBJ databases">
        <title>Genomic Encyclopedia of Type Strains, Phase IV (KMG-IV): sequencing the most valuable type-strain genomes for metagenomic binning, comparative biology and taxonomic classification.</title>
        <authorList>
            <person name="Goeker M."/>
        </authorList>
    </citation>
    <scope>NUCLEOTIDE SEQUENCE [LARGE SCALE GENOMIC DNA]</scope>
    <source>
        <strain evidence="5 6">DSM 16791</strain>
    </source>
</reference>
<dbReference type="SMART" id="SM00641">
    <property type="entry name" value="Glyco_25"/>
    <property type="match status" value="1"/>
</dbReference>
<dbReference type="Proteomes" id="UP000246352">
    <property type="component" value="Unassembled WGS sequence"/>
</dbReference>
<dbReference type="GO" id="GO:0009253">
    <property type="term" value="P:peptidoglycan catabolic process"/>
    <property type="evidence" value="ECO:0007669"/>
    <property type="project" value="InterPro"/>
</dbReference>
<dbReference type="RefSeq" id="WP_110033397.1">
    <property type="nucleotide sequence ID" value="NZ_QGTR01000004.1"/>
</dbReference>
<organism evidence="5 6">
    <name type="scientific">Hoeflea marina</name>
    <dbReference type="NCBI Taxonomy" id="274592"/>
    <lineage>
        <taxon>Bacteria</taxon>
        <taxon>Pseudomonadati</taxon>
        <taxon>Pseudomonadota</taxon>
        <taxon>Alphaproteobacteria</taxon>
        <taxon>Hyphomicrobiales</taxon>
        <taxon>Rhizobiaceae</taxon>
        <taxon>Hoeflea</taxon>
    </lineage>
</organism>
<name>A0A317PKX9_9HYPH</name>
<feature type="chain" id="PRO_5016456496" evidence="4">
    <location>
        <begin position="36"/>
        <end position="283"/>
    </location>
</feature>
<evidence type="ECO:0000313" key="6">
    <source>
        <dbReference type="Proteomes" id="UP000246352"/>
    </source>
</evidence>
<comment type="caution">
    <text evidence="5">The sequence shown here is derived from an EMBL/GenBank/DDBJ whole genome shotgun (WGS) entry which is preliminary data.</text>
</comment>
<dbReference type="Pfam" id="PF01183">
    <property type="entry name" value="Glyco_hydro_25"/>
    <property type="match status" value="1"/>
</dbReference>
<dbReference type="GO" id="GO:0003796">
    <property type="term" value="F:lysozyme activity"/>
    <property type="evidence" value="ECO:0007669"/>
    <property type="project" value="InterPro"/>
</dbReference>
<evidence type="ECO:0000256" key="2">
    <source>
        <dbReference type="ARBA" id="ARBA00022801"/>
    </source>
</evidence>
<evidence type="ECO:0000313" key="5">
    <source>
        <dbReference type="EMBL" id="PWV99269.1"/>
    </source>
</evidence>
<dbReference type="InterPro" id="IPR018077">
    <property type="entry name" value="Glyco_hydro_fam25_subgr"/>
</dbReference>
<evidence type="ECO:0000256" key="3">
    <source>
        <dbReference type="ARBA" id="ARBA00023295"/>
    </source>
</evidence>
<dbReference type="OrthoDB" id="9798192at2"/>
<dbReference type="PANTHER" id="PTHR34135">
    <property type="entry name" value="LYSOZYME"/>
    <property type="match status" value="1"/>
</dbReference>
<dbReference type="CDD" id="cd06413">
    <property type="entry name" value="GH25_muramidase_1"/>
    <property type="match status" value="1"/>
</dbReference>
<dbReference type="InterPro" id="IPR002053">
    <property type="entry name" value="Glyco_hydro_25"/>
</dbReference>
<comment type="similarity">
    <text evidence="1">Belongs to the glycosyl hydrolase 25 family.</text>
</comment>
<dbReference type="GO" id="GO:0016998">
    <property type="term" value="P:cell wall macromolecule catabolic process"/>
    <property type="evidence" value="ECO:0007669"/>
    <property type="project" value="InterPro"/>
</dbReference>
<dbReference type="GO" id="GO:0016052">
    <property type="term" value="P:carbohydrate catabolic process"/>
    <property type="evidence" value="ECO:0007669"/>
    <property type="project" value="TreeGrafter"/>
</dbReference>
<dbReference type="Gene3D" id="3.20.20.80">
    <property type="entry name" value="Glycosidases"/>
    <property type="match status" value="1"/>
</dbReference>
<protein>
    <submittedName>
        <fullName evidence="5">Lysozyme</fullName>
    </submittedName>
</protein>
<dbReference type="PROSITE" id="PS51904">
    <property type="entry name" value="GLYCOSYL_HYDROL_F25_2"/>
    <property type="match status" value="1"/>
</dbReference>
<dbReference type="PANTHER" id="PTHR34135:SF2">
    <property type="entry name" value="LYSOZYME"/>
    <property type="match status" value="1"/>
</dbReference>
<evidence type="ECO:0000256" key="1">
    <source>
        <dbReference type="ARBA" id="ARBA00010646"/>
    </source>
</evidence>
<dbReference type="InterPro" id="IPR017853">
    <property type="entry name" value="GH"/>
</dbReference>
<keyword evidence="6" id="KW-1185">Reference proteome</keyword>
<dbReference type="SUPFAM" id="SSF51445">
    <property type="entry name" value="(Trans)glycosidases"/>
    <property type="match status" value="1"/>
</dbReference>
<evidence type="ECO:0000256" key="4">
    <source>
        <dbReference type="SAM" id="SignalP"/>
    </source>
</evidence>
<gene>
    <name evidence="5" type="ORF">DFR52_104563</name>
</gene>